<evidence type="ECO:0000256" key="3">
    <source>
        <dbReference type="ARBA" id="ARBA00022968"/>
    </source>
</evidence>
<dbReference type="RefSeq" id="WP_068752809.1">
    <property type="nucleotide sequence ID" value="NZ_MBQD01000027.1"/>
</dbReference>
<dbReference type="Gene3D" id="3.40.30.10">
    <property type="entry name" value="Glutaredoxin"/>
    <property type="match status" value="1"/>
</dbReference>
<proteinExistence type="predicted"/>
<evidence type="ECO:0000259" key="6">
    <source>
        <dbReference type="PROSITE" id="PS51352"/>
    </source>
</evidence>
<evidence type="ECO:0000313" key="7">
    <source>
        <dbReference type="EMBL" id="OCL30884.1"/>
    </source>
</evidence>
<dbReference type="GO" id="GO:0016209">
    <property type="term" value="F:antioxidant activity"/>
    <property type="evidence" value="ECO:0007669"/>
    <property type="project" value="InterPro"/>
</dbReference>
<dbReference type="Proteomes" id="UP000093501">
    <property type="component" value="Unassembled WGS sequence"/>
</dbReference>
<organism evidence="7 8">
    <name type="scientific">Tessaracoccus lapidicaptus</name>
    <dbReference type="NCBI Taxonomy" id="1427523"/>
    <lineage>
        <taxon>Bacteria</taxon>
        <taxon>Bacillati</taxon>
        <taxon>Actinomycetota</taxon>
        <taxon>Actinomycetes</taxon>
        <taxon>Propionibacteriales</taxon>
        <taxon>Propionibacteriaceae</taxon>
        <taxon>Tessaracoccus</taxon>
    </lineage>
</organism>
<evidence type="ECO:0000256" key="1">
    <source>
        <dbReference type="ARBA" id="ARBA00004196"/>
    </source>
</evidence>
<dbReference type="InterPro" id="IPR017937">
    <property type="entry name" value="Thioredoxin_CS"/>
</dbReference>
<dbReference type="InterPro" id="IPR050553">
    <property type="entry name" value="Thioredoxin_ResA/DsbE_sf"/>
</dbReference>
<dbReference type="InterPro" id="IPR000866">
    <property type="entry name" value="AhpC/TSA"/>
</dbReference>
<evidence type="ECO:0000256" key="4">
    <source>
        <dbReference type="ARBA" id="ARBA00023157"/>
    </source>
</evidence>
<dbReference type="SUPFAM" id="SSF52833">
    <property type="entry name" value="Thioredoxin-like"/>
    <property type="match status" value="1"/>
</dbReference>
<dbReference type="PANTHER" id="PTHR42852:SF6">
    <property type="entry name" value="THIOL:DISULFIDE INTERCHANGE PROTEIN DSBE"/>
    <property type="match status" value="1"/>
</dbReference>
<dbReference type="GO" id="GO:0016491">
    <property type="term" value="F:oxidoreductase activity"/>
    <property type="evidence" value="ECO:0007669"/>
    <property type="project" value="InterPro"/>
</dbReference>
<comment type="caution">
    <text evidence="7">The sequence shown here is derived from an EMBL/GenBank/DDBJ whole genome shotgun (WGS) entry which is preliminary data.</text>
</comment>
<gene>
    <name evidence="7" type="ORF">BCR15_10460</name>
</gene>
<keyword evidence="2" id="KW-0201">Cytochrome c-type biogenesis</keyword>
<keyword evidence="4" id="KW-1015">Disulfide bond</keyword>
<dbReference type="AlphaFoldDB" id="A0A1C0AGU4"/>
<evidence type="ECO:0000256" key="2">
    <source>
        <dbReference type="ARBA" id="ARBA00022748"/>
    </source>
</evidence>
<dbReference type="GO" id="GO:0030313">
    <property type="term" value="C:cell envelope"/>
    <property type="evidence" value="ECO:0007669"/>
    <property type="project" value="UniProtKB-SubCell"/>
</dbReference>
<feature type="domain" description="Thioredoxin" evidence="6">
    <location>
        <begin position="55"/>
        <end position="195"/>
    </location>
</feature>
<dbReference type="PANTHER" id="PTHR42852">
    <property type="entry name" value="THIOL:DISULFIDE INTERCHANGE PROTEIN DSBE"/>
    <property type="match status" value="1"/>
</dbReference>
<dbReference type="InterPro" id="IPR036249">
    <property type="entry name" value="Thioredoxin-like_sf"/>
</dbReference>
<comment type="subcellular location">
    <subcellularLocation>
        <location evidence="1">Cell envelope</location>
    </subcellularLocation>
</comment>
<evidence type="ECO:0000313" key="8">
    <source>
        <dbReference type="Proteomes" id="UP000093501"/>
    </source>
</evidence>
<dbReference type="PROSITE" id="PS00194">
    <property type="entry name" value="THIOREDOXIN_1"/>
    <property type="match status" value="1"/>
</dbReference>
<keyword evidence="8" id="KW-1185">Reference proteome</keyword>
<dbReference type="InterPro" id="IPR013766">
    <property type="entry name" value="Thioredoxin_domain"/>
</dbReference>
<sequence>MRQSGRHPSARWVSHLALVLTVMILTGCSSGSGQAGVFDSAGFQGGDGSVTIIPAEQRRSAPELAGETLDGAPLTTADFPGQLLVLNVWGSWCAPCRSEAPALVEAAAQLPGVQFIGINTRDLNPAPAQAFVRAFDIPYPNIYDPDGALLLEFGQLPPKAIPSTLVIDSEGRVAARILGETTASTLVGIIEDVTAAE</sequence>
<dbReference type="PROSITE" id="PS51257">
    <property type="entry name" value="PROKAR_LIPOPROTEIN"/>
    <property type="match status" value="1"/>
</dbReference>
<dbReference type="EMBL" id="MBQD01000027">
    <property type="protein sequence ID" value="OCL30884.1"/>
    <property type="molecule type" value="Genomic_DNA"/>
</dbReference>
<dbReference type="GO" id="GO:0017004">
    <property type="term" value="P:cytochrome complex assembly"/>
    <property type="evidence" value="ECO:0007669"/>
    <property type="project" value="UniProtKB-KW"/>
</dbReference>
<reference evidence="8" key="1">
    <citation type="submission" date="2016-07" db="EMBL/GenBank/DDBJ databases">
        <authorList>
            <person name="Florea S."/>
            <person name="Webb J.S."/>
            <person name="Jaromczyk J."/>
            <person name="Schardl C.L."/>
        </authorList>
    </citation>
    <scope>NUCLEOTIDE SEQUENCE [LARGE SCALE GENOMIC DNA]</scope>
    <source>
        <strain evidence="8">IPBSL-7</strain>
    </source>
</reference>
<keyword evidence="5" id="KW-0676">Redox-active center</keyword>
<accession>A0A1C0AGU4</accession>
<evidence type="ECO:0000256" key="5">
    <source>
        <dbReference type="ARBA" id="ARBA00023284"/>
    </source>
</evidence>
<dbReference type="PROSITE" id="PS51352">
    <property type="entry name" value="THIOREDOXIN_2"/>
    <property type="match status" value="1"/>
</dbReference>
<keyword evidence="3" id="KW-0735">Signal-anchor</keyword>
<keyword evidence="3" id="KW-0812">Transmembrane</keyword>
<name>A0A1C0AGU4_9ACTN</name>
<protein>
    <submittedName>
        <fullName evidence="7">Thioredoxin</fullName>
    </submittedName>
</protein>
<dbReference type="CDD" id="cd02966">
    <property type="entry name" value="TlpA_like_family"/>
    <property type="match status" value="1"/>
</dbReference>
<dbReference type="Pfam" id="PF00578">
    <property type="entry name" value="AhpC-TSA"/>
    <property type="match status" value="1"/>
</dbReference>